<organism evidence="3 4">
    <name type="scientific">Nonomuraea montanisoli</name>
    <dbReference type="NCBI Taxonomy" id="2741721"/>
    <lineage>
        <taxon>Bacteria</taxon>
        <taxon>Bacillati</taxon>
        <taxon>Actinomycetota</taxon>
        <taxon>Actinomycetes</taxon>
        <taxon>Streptosporangiales</taxon>
        <taxon>Streptosporangiaceae</taxon>
        <taxon>Nonomuraea</taxon>
    </lineage>
</organism>
<dbReference type="AlphaFoldDB" id="A0A7Y6M3J0"/>
<evidence type="ECO:0000259" key="2">
    <source>
        <dbReference type="Pfam" id="PF00144"/>
    </source>
</evidence>
<protein>
    <submittedName>
        <fullName evidence="3">Beta-lactamase family protein</fullName>
    </submittedName>
</protein>
<dbReference type="EMBL" id="JABWGN010000006">
    <property type="protein sequence ID" value="NUW33287.1"/>
    <property type="molecule type" value="Genomic_DNA"/>
</dbReference>
<dbReference type="InterPro" id="IPR050491">
    <property type="entry name" value="AmpC-like"/>
</dbReference>
<feature type="chain" id="PRO_5038472010" evidence="1">
    <location>
        <begin position="27"/>
        <end position="394"/>
    </location>
</feature>
<keyword evidence="1" id="KW-0732">Signal</keyword>
<dbReference type="PROSITE" id="PS51318">
    <property type="entry name" value="TAT"/>
    <property type="match status" value="1"/>
</dbReference>
<dbReference type="InterPro" id="IPR006311">
    <property type="entry name" value="TAT_signal"/>
</dbReference>
<gene>
    <name evidence="3" type="ORF">HTZ77_17885</name>
</gene>
<dbReference type="PANTHER" id="PTHR46825">
    <property type="entry name" value="D-ALANYL-D-ALANINE-CARBOXYPEPTIDASE/ENDOPEPTIDASE AMPH"/>
    <property type="match status" value="1"/>
</dbReference>
<keyword evidence="4" id="KW-1185">Reference proteome</keyword>
<evidence type="ECO:0000313" key="4">
    <source>
        <dbReference type="Proteomes" id="UP000586042"/>
    </source>
</evidence>
<dbReference type="Gene3D" id="3.40.710.10">
    <property type="entry name" value="DD-peptidase/beta-lactamase superfamily"/>
    <property type="match status" value="1"/>
</dbReference>
<reference evidence="3 4" key="1">
    <citation type="submission" date="2020-06" db="EMBL/GenBank/DDBJ databases">
        <title>Nonomuraea sp. SMC257, a novel actinomycete isolated from soil.</title>
        <authorList>
            <person name="Chanama M."/>
        </authorList>
    </citation>
    <scope>NUCLEOTIDE SEQUENCE [LARGE SCALE GENOMIC DNA]</scope>
    <source>
        <strain evidence="3 4">SMC257</strain>
    </source>
</reference>
<sequence length="394" mass="42613">MHTRTRRLTVAAVAAGVLAASLGAPAAAAARRTGDASYSSYSSADFRHDLDALHSAGVVGVQGRVITEDGRQWTAASGAADTRTGRPVPVRGHYRIGSNTKTFVAVVVIQLAAEGRLGLDDTVDTWLPGVVRGNGNDGREITIRQLLQHTSGLYDYIADLGPRDAESFERERLRRHQPEELVAAAMRHAPASHDWSYSNTNYVLAGMIIERVTGRPWGQEVERRVIRPLGLRDTSVPGEETELPRPYARAYQQWRPGGPLTDVTVNTPTSYDSAGSMISTTADLSRFFRALLGGRLLKPAQLAEMKKTVAVSRGVATGYGLGLYRNKLSCGGVYWAHGGNTAGYISREGFSADGRRSVALSISGAAGRSIEDYQKLQAMTDQIVDDVLCDRERS</sequence>
<feature type="signal peptide" evidence="1">
    <location>
        <begin position="1"/>
        <end position="26"/>
    </location>
</feature>
<name>A0A7Y6M3J0_9ACTN</name>
<dbReference type="PANTHER" id="PTHR46825:SF7">
    <property type="entry name" value="D-ALANYL-D-ALANINE CARBOXYPEPTIDASE"/>
    <property type="match status" value="1"/>
</dbReference>
<evidence type="ECO:0000256" key="1">
    <source>
        <dbReference type="SAM" id="SignalP"/>
    </source>
</evidence>
<dbReference type="Pfam" id="PF00144">
    <property type="entry name" value="Beta-lactamase"/>
    <property type="match status" value="1"/>
</dbReference>
<dbReference type="SUPFAM" id="SSF56601">
    <property type="entry name" value="beta-lactamase/transpeptidase-like"/>
    <property type="match status" value="1"/>
</dbReference>
<comment type="caution">
    <text evidence="3">The sequence shown here is derived from an EMBL/GenBank/DDBJ whole genome shotgun (WGS) entry which is preliminary data.</text>
</comment>
<accession>A0A7Y6M3J0</accession>
<evidence type="ECO:0000313" key="3">
    <source>
        <dbReference type="EMBL" id="NUW33287.1"/>
    </source>
</evidence>
<dbReference type="InterPro" id="IPR012338">
    <property type="entry name" value="Beta-lactam/transpept-like"/>
</dbReference>
<dbReference type="InterPro" id="IPR001466">
    <property type="entry name" value="Beta-lactam-related"/>
</dbReference>
<feature type="domain" description="Beta-lactamase-related" evidence="2">
    <location>
        <begin position="64"/>
        <end position="360"/>
    </location>
</feature>
<proteinExistence type="predicted"/>
<dbReference type="Proteomes" id="UP000586042">
    <property type="component" value="Unassembled WGS sequence"/>
</dbReference>
<dbReference type="RefSeq" id="WP_175590719.1">
    <property type="nucleotide sequence ID" value="NZ_JABWGN010000006.1"/>
</dbReference>